<dbReference type="RefSeq" id="WP_011357800.1">
    <property type="nucleotide sequence ID" value="NC_007512.1"/>
</dbReference>
<sequence length="101" mass="11009">MTSEMLMGLLPDLLGGLLLGSLFFGGLWLTVRRGLASPRPWLWFGLSSLLRTMLVLAGFWWLAGNDWRGFLAALLGFTAAKVLAAVLSRKSPPYEGQAKEG</sequence>
<dbReference type="HOGENOM" id="CLU_155951_1_0_10"/>
<evidence type="ECO:0000313" key="3">
    <source>
        <dbReference type="Proteomes" id="UP000002709"/>
    </source>
</evidence>
<proteinExistence type="predicted"/>
<feature type="transmembrane region" description="Helical" evidence="1">
    <location>
        <begin position="6"/>
        <end position="29"/>
    </location>
</feature>
<keyword evidence="3" id="KW-1185">Reference proteome</keyword>
<evidence type="ECO:0000256" key="1">
    <source>
        <dbReference type="SAM" id="Phobius"/>
    </source>
</evidence>
<dbReference type="eggNOG" id="ENOG50303BC">
    <property type="taxonomic scope" value="Bacteria"/>
</dbReference>
<dbReference type="OrthoDB" id="467414at2"/>
<feature type="transmembrane region" description="Helical" evidence="1">
    <location>
        <begin position="41"/>
        <end position="63"/>
    </location>
</feature>
<keyword evidence="1" id="KW-1133">Transmembrane helix</keyword>
<accession>Q3B403</accession>
<dbReference type="AlphaFoldDB" id="Q3B403"/>
<dbReference type="NCBIfam" id="TIGR03165">
    <property type="entry name" value="F1F0_chp_2"/>
    <property type="match status" value="1"/>
</dbReference>
<dbReference type="Pfam" id="PF12966">
    <property type="entry name" value="AtpR"/>
    <property type="match status" value="1"/>
</dbReference>
<dbReference type="EMBL" id="CP000096">
    <property type="protein sequence ID" value="ABB23928.1"/>
    <property type="molecule type" value="Genomic_DNA"/>
</dbReference>
<dbReference type="InterPro" id="IPR017581">
    <property type="entry name" value="AtpR-like"/>
</dbReference>
<protein>
    <recommendedName>
        <fullName evidence="4">ATP synthase subunit I</fullName>
    </recommendedName>
</protein>
<feature type="transmembrane region" description="Helical" evidence="1">
    <location>
        <begin position="69"/>
        <end position="87"/>
    </location>
</feature>
<keyword evidence="1" id="KW-0812">Transmembrane</keyword>
<keyword evidence="1" id="KW-0472">Membrane</keyword>
<gene>
    <name evidence="2" type="ordered locus">Plut_1066</name>
</gene>
<dbReference type="STRING" id="319225.Plut_1066"/>
<dbReference type="KEGG" id="plt:Plut_1066"/>
<organism evidence="2 3">
    <name type="scientific">Chlorobium luteolum (strain DSM 273 / BCRC 81028 / 2530)</name>
    <name type="common">Pelodictyon luteolum</name>
    <dbReference type="NCBI Taxonomy" id="319225"/>
    <lineage>
        <taxon>Bacteria</taxon>
        <taxon>Pseudomonadati</taxon>
        <taxon>Chlorobiota</taxon>
        <taxon>Chlorobiia</taxon>
        <taxon>Chlorobiales</taxon>
        <taxon>Chlorobiaceae</taxon>
        <taxon>Chlorobium/Pelodictyon group</taxon>
        <taxon>Pelodictyon</taxon>
    </lineage>
</organism>
<reference evidence="3" key="1">
    <citation type="submission" date="2005-08" db="EMBL/GenBank/DDBJ databases">
        <title>Complete sequence of Pelodictyon luteolum DSM 273.</title>
        <authorList>
            <consortium name="US DOE Joint Genome Institute"/>
            <person name="Copeland A."/>
            <person name="Lucas S."/>
            <person name="Lapidus A."/>
            <person name="Barry K."/>
            <person name="Detter J.C."/>
            <person name="Glavina T."/>
            <person name="Hammon N."/>
            <person name="Israni S."/>
            <person name="Pitluck S."/>
            <person name="Bryant D."/>
            <person name="Schmutz J."/>
            <person name="Larimer F."/>
            <person name="Land M."/>
            <person name="Kyrpides N."/>
            <person name="Ivanova N."/>
            <person name="Richardson P."/>
        </authorList>
    </citation>
    <scope>NUCLEOTIDE SEQUENCE [LARGE SCALE GENOMIC DNA]</scope>
    <source>
        <strain evidence="3">DSM 273 / BCRC 81028 / 2530</strain>
    </source>
</reference>
<name>Q3B403_CHLL3</name>
<dbReference type="Proteomes" id="UP000002709">
    <property type="component" value="Chromosome"/>
</dbReference>
<evidence type="ECO:0008006" key="4">
    <source>
        <dbReference type="Google" id="ProtNLM"/>
    </source>
</evidence>
<evidence type="ECO:0000313" key="2">
    <source>
        <dbReference type="EMBL" id="ABB23928.1"/>
    </source>
</evidence>